<dbReference type="Pfam" id="PF13828">
    <property type="entry name" value="DUF4190"/>
    <property type="match status" value="1"/>
</dbReference>
<feature type="compositionally biased region" description="Pro residues" evidence="1">
    <location>
        <begin position="1"/>
        <end position="10"/>
    </location>
</feature>
<gene>
    <name evidence="4" type="ORF">GCM10025864_25420</name>
</gene>
<keyword evidence="2" id="KW-1133">Transmembrane helix</keyword>
<accession>A0ABQ6I3P2</accession>
<evidence type="ECO:0000313" key="5">
    <source>
        <dbReference type="Proteomes" id="UP001157091"/>
    </source>
</evidence>
<name>A0ABQ6I3P2_9MICO</name>
<dbReference type="Proteomes" id="UP001157091">
    <property type="component" value="Unassembled WGS sequence"/>
</dbReference>
<feature type="transmembrane region" description="Helical" evidence="2">
    <location>
        <begin position="93"/>
        <end position="119"/>
    </location>
</feature>
<reference evidence="5" key="1">
    <citation type="journal article" date="2019" name="Int. J. Syst. Evol. Microbiol.">
        <title>The Global Catalogue of Microorganisms (GCM) 10K type strain sequencing project: providing services to taxonomists for standard genome sequencing and annotation.</title>
        <authorList>
            <consortium name="The Broad Institute Genomics Platform"/>
            <consortium name="The Broad Institute Genome Sequencing Center for Infectious Disease"/>
            <person name="Wu L."/>
            <person name="Ma J."/>
        </authorList>
    </citation>
    <scope>NUCLEOTIDE SEQUENCE [LARGE SCALE GENOMIC DNA]</scope>
    <source>
        <strain evidence="5">NBRC 106348</strain>
    </source>
</reference>
<feature type="domain" description="DUF4190" evidence="3">
    <location>
        <begin position="53"/>
        <end position="111"/>
    </location>
</feature>
<organism evidence="4 5">
    <name type="scientific">Luteimicrobium album</name>
    <dbReference type="NCBI Taxonomy" id="1054550"/>
    <lineage>
        <taxon>Bacteria</taxon>
        <taxon>Bacillati</taxon>
        <taxon>Actinomycetota</taxon>
        <taxon>Actinomycetes</taxon>
        <taxon>Micrococcales</taxon>
        <taxon>Luteimicrobium</taxon>
    </lineage>
</organism>
<feature type="transmembrane region" description="Helical" evidence="2">
    <location>
        <begin position="53"/>
        <end position="81"/>
    </location>
</feature>
<keyword evidence="5" id="KW-1185">Reference proteome</keyword>
<sequence>MSDPYPPQPGGPYVQPQPAQQPNGAYPPPQSGYPPYPGYGYPPYPVQAPMSGLAIASFVLSLVWLWGVGSILALVFGLVALRQIKRTGQRGRGFAIAGVVISGVTILLLVLGVTLFLGAHDLNGGTGPSVEVPGLTT</sequence>
<dbReference type="RefSeq" id="WP_284293507.1">
    <property type="nucleotide sequence ID" value="NZ_BSUK01000001.1"/>
</dbReference>
<feature type="region of interest" description="Disordered" evidence="1">
    <location>
        <begin position="1"/>
        <end position="32"/>
    </location>
</feature>
<dbReference type="InterPro" id="IPR025241">
    <property type="entry name" value="DUF4190"/>
</dbReference>
<evidence type="ECO:0000256" key="1">
    <source>
        <dbReference type="SAM" id="MobiDB-lite"/>
    </source>
</evidence>
<evidence type="ECO:0000259" key="3">
    <source>
        <dbReference type="Pfam" id="PF13828"/>
    </source>
</evidence>
<evidence type="ECO:0000313" key="4">
    <source>
        <dbReference type="EMBL" id="GMA24783.1"/>
    </source>
</evidence>
<dbReference type="EMBL" id="BSUK01000001">
    <property type="protein sequence ID" value="GMA24783.1"/>
    <property type="molecule type" value="Genomic_DNA"/>
</dbReference>
<protein>
    <recommendedName>
        <fullName evidence="3">DUF4190 domain-containing protein</fullName>
    </recommendedName>
</protein>
<proteinExistence type="predicted"/>
<keyword evidence="2" id="KW-0472">Membrane</keyword>
<comment type="caution">
    <text evidence="4">The sequence shown here is derived from an EMBL/GenBank/DDBJ whole genome shotgun (WGS) entry which is preliminary data.</text>
</comment>
<evidence type="ECO:0000256" key="2">
    <source>
        <dbReference type="SAM" id="Phobius"/>
    </source>
</evidence>
<feature type="compositionally biased region" description="Low complexity" evidence="1">
    <location>
        <begin position="11"/>
        <end position="22"/>
    </location>
</feature>
<keyword evidence="2" id="KW-0812">Transmembrane</keyword>